<keyword evidence="1" id="KW-0472">Membrane</keyword>
<feature type="transmembrane region" description="Helical" evidence="1">
    <location>
        <begin position="329"/>
        <end position="349"/>
    </location>
</feature>
<dbReference type="KEGG" id="bsol:FSW04_07555"/>
<organism evidence="2 3">
    <name type="scientific">Baekduia soli</name>
    <dbReference type="NCBI Taxonomy" id="496014"/>
    <lineage>
        <taxon>Bacteria</taxon>
        <taxon>Bacillati</taxon>
        <taxon>Actinomycetota</taxon>
        <taxon>Thermoleophilia</taxon>
        <taxon>Solirubrobacterales</taxon>
        <taxon>Baekduiaceae</taxon>
        <taxon>Baekduia</taxon>
    </lineage>
</organism>
<accession>A0A5B8U3J5</accession>
<keyword evidence="3" id="KW-1185">Reference proteome</keyword>
<sequence>MRPRPLVVPAAVSVALAALVWLACTPARFVNYDTEYALLWGNDLVHGRTPDYSVAFAPTPHPLATLVGALGALVGTGFGEGLFEVLAFLALGVLGWLVFALGRAWFGTAAGVVAALVVLTREPVLSYGVRAYVDIPYLCLLLGALLVETRRRRAGTPVLVLVGLAGLLRPEAWLFAIVYGLWLWRGGALRPVHVALIAGAPALWALSDLAITGDPLHSLTGTRSTAADLGRVTGLQHVPSTLPRRLGEILREPVLLGAAGGGVLTLWRLRDRAVLGVTAGVVAVVAFCVLAAAGLSILTRYLLGPAAILAIFCGAGVAGWTALARDDPWRVRWMAFSALTVVALAAFAPSQVHRLRSTRGALITQTHILDELHDLAPQTAGLRCPLTVPNRRAVPQLALWTDRRPAAILSAQEHGRYARPAFVPASPAVAEQFVLDKGDLDRTLPPAPGGAPTARGRFWLLFGGCG</sequence>
<keyword evidence="1" id="KW-0812">Transmembrane</keyword>
<dbReference type="OrthoDB" id="5241805at2"/>
<feature type="transmembrane region" description="Helical" evidence="1">
    <location>
        <begin position="302"/>
        <end position="323"/>
    </location>
</feature>
<evidence type="ECO:0000256" key="1">
    <source>
        <dbReference type="SAM" id="Phobius"/>
    </source>
</evidence>
<evidence type="ECO:0000313" key="3">
    <source>
        <dbReference type="Proteomes" id="UP000321805"/>
    </source>
</evidence>
<feature type="transmembrane region" description="Helical" evidence="1">
    <location>
        <begin position="273"/>
        <end position="295"/>
    </location>
</feature>
<reference evidence="2 3" key="1">
    <citation type="journal article" date="2018" name="J. Microbiol.">
        <title>Baekduia soli gen. nov., sp. nov., a novel bacterium isolated from the soil of Baekdu Mountain and proposal of a novel family name, Baekduiaceae fam. nov.</title>
        <authorList>
            <person name="An D.S."/>
            <person name="Siddiqi M.Z."/>
            <person name="Kim K.H."/>
            <person name="Yu H.S."/>
            <person name="Im W.T."/>
        </authorList>
    </citation>
    <scope>NUCLEOTIDE SEQUENCE [LARGE SCALE GENOMIC DNA]</scope>
    <source>
        <strain evidence="2 3">BR7-21</strain>
    </source>
</reference>
<evidence type="ECO:0008006" key="4">
    <source>
        <dbReference type="Google" id="ProtNLM"/>
    </source>
</evidence>
<evidence type="ECO:0000313" key="2">
    <source>
        <dbReference type="EMBL" id="QEC47448.1"/>
    </source>
</evidence>
<feature type="transmembrane region" description="Helical" evidence="1">
    <location>
        <begin position="86"/>
        <end position="119"/>
    </location>
</feature>
<keyword evidence="1" id="KW-1133">Transmembrane helix</keyword>
<name>A0A5B8U3J5_9ACTN</name>
<feature type="transmembrane region" description="Helical" evidence="1">
    <location>
        <begin position="159"/>
        <end position="182"/>
    </location>
</feature>
<gene>
    <name evidence="2" type="ORF">FSW04_07555</name>
</gene>
<dbReference type="Proteomes" id="UP000321805">
    <property type="component" value="Chromosome"/>
</dbReference>
<dbReference type="EMBL" id="CP042430">
    <property type="protein sequence ID" value="QEC47448.1"/>
    <property type="molecule type" value="Genomic_DNA"/>
</dbReference>
<feature type="transmembrane region" description="Helical" evidence="1">
    <location>
        <begin position="131"/>
        <end position="147"/>
    </location>
</feature>
<dbReference type="AlphaFoldDB" id="A0A5B8U3J5"/>
<proteinExistence type="predicted"/>
<dbReference type="PROSITE" id="PS51257">
    <property type="entry name" value="PROKAR_LIPOPROTEIN"/>
    <property type="match status" value="1"/>
</dbReference>
<feature type="transmembrane region" description="Helical" evidence="1">
    <location>
        <begin position="53"/>
        <end position="74"/>
    </location>
</feature>
<protein>
    <recommendedName>
        <fullName evidence="4">Glycosyltransferase RgtA/B/C/D-like domain-containing protein</fullName>
    </recommendedName>
</protein>
<feature type="transmembrane region" description="Helical" evidence="1">
    <location>
        <begin position="188"/>
        <end position="206"/>
    </location>
</feature>
<dbReference type="RefSeq" id="WP_146917912.1">
    <property type="nucleotide sequence ID" value="NZ_CP042430.1"/>
</dbReference>